<sequence>MDQMGMPCRHLIAVLESSGKLSEVFSYFQPCYKVSTYQDTFKERAVFIPIETEVTCDAGWLPARHIKKPGRPRTKCIRSSGEEGGGTSQRCSQCHQRGHNKRSCTEQLDD</sequence>
<feature type="region of interest" description="Disordered" evidence="1">
    <location>
        <begin position="69"/>
        <end position="110"/>
    </location>
</feature>
<keyword evidence="3" id="KW-1185">Reference proteome</keyword>
<evidence type="ECO:0008006" key="4">
    <source>
        <dbReference type="Google" id="ProtNLM"/>
    </source>
</evidence>
<evidence type="ECO:0000313" key="3">
    <source>
        <dbReference type="Proteomes" id="UP000002640"/>
    </source>
</evidence>
<dbReference type="Proteomes" id="UP000002640">
    <property type="component" value="Unassembled WGS sequence"/>
</dbReference>
<gene>
    <name evidence="2" type="ORF">PHYSODRAFT_522126</name>
</gene>
<evidence type="ECO:0000256" key="1">
    <source>
        <dbReference type="SAM" id="MobiDB-lite"/>
    </source>
</evidence>
<evidence type="ECO:0000313" key="2">
    <source>
        <dbReference type="EMBL" id="EGZ09737.1"/>
    </source>
</evidence>
<dbReference type="RefSeq" id="XP_009534598.1">
    <property type="nucleotide sequence ID" value="XM_009536303.1"/>
</dbReference>
<name>G5A4Y8_PHYSP</name>
<accession>G5A4Y8</accession>
<dbReference type="KEGG" id="psoj:PHYSODRAFT_522126"/>
<dbReference type="OMA" id="CCKRSEN"/>
<dbReference type="InParanoid" id="G5A4Y8"/>
<dbReference type="EMBL" id="JH159159">
    <property type="protein sequence ID" value="EGZ09737.1"/>
    <property type="molecule type" value="Genomic_DNA"/>
</dbReference>
<dbReference type="GeneID" id="20660475"/>
<proteinExistence type="predicted"/>
<organism evidence="2 3">
    <name type="scientific">Phytophthora sojae (strain P6497)</name>
    <name type="common">Soybean stem and root rot agent</name>
    <name type="synonym">Phytophthora megasperma f. sp. glycines</name>
    <dbReference type="NCBI Taxonomy" id="1094619"/>
    <lineage>
        <taxon>Eukaryota</taxon>
        <taxon>Sar</taxon>
        <taxon>Stramenopiles</taxon>
        <taxon>Oomycota</taxon>
        <taxon>Peronosporomycetes</taxon>
        <taxon>Peronosporales</taxon>
        <taxon>Peronosporaceae</taxon>
        <taxon>Phytophthora</taxon>
    </lineage>
</organism>
<protein>
    <recommendedName>
        <fullName evidence="4">SWIM-type domain-containing protein</fullName>
    </recommendedName>
</protein>
<dbReference type="AlphaFoldDB" id="G5A4Y8"/>
<reference evidence="2 3" key="1">
    <citation type="journal article" date="2006" name="Science">
        <title>Phytophthora genome sequences uncover evolutionary origins and mechanisms of pathogenesis.</title>
        <authorList>
            <person name="Tyler B.M."/>
            <person name="Tripathy S."/>
            <person name="Zhang X."/>
            <person name="Dehal P."/>
            <person name="Jiang R.H."/>
            <person name="Aerts A."/>
            <person name="Arredondo F.D."/>
            <person name="Baxter L."/>
            <person name="Bensasson D."/>
            <person name="Beynon J.L."/>
            <person name="Chapman J."/>
            <person name="Damasceno C.M."/>
            <person name="Dorrance A.E."/>
            <person name="Dou D."/>
            <person name="Dickerman A.W."/>
            <person name="Dubchak I.L."/>
            <person name="Garbelotto M."/>
            <person name="Gijzen M."/>
            <person name="Gordon S.G."/>
            <person name="Govers F."/>
            <person name="Grunwald N.J."/>
            <person name="Huang W."/>
            <person name="Ivors K.L."/>
            <person name="Jones R.W."/>
            <person name="Kamoun S."/>
            <person name="Krampis K."/>
            <person name="Lamour K.H."/>
            <person name="Lee M.K."/>
            <person name="McDonald W.H."/>
            <person name="Medina M."/>
            <person name="Meijer H.J."/>
            <person name="Nordberg E.K."/>
            <person name="Maclean D.J."/>
            <person name="Ospina-Giraldo M.D."/>
            <person name="Morris P.F."/>
            <person name="Phuntumart V."/>
            <person name="Putnam N.H."/>
            <person name="Rash S."/>
            <person name="Rose J.K."/>
            <person name="Sakihama Y."/>
            <person name="Salamov A.A."/>
            <person name="Savidor A."/>
            <person name="Scheuring C.F."/>
            <person name="Smith B.M."/>
            <person name="Sobral B.W."/>
            <person name="Terry A."/>
            <person name="Torto-Alalibo T.A."/>
            <person name="Win J."/>
            <person name="Xu Z."/>
            <person name="Zhang H."/>
            <person name="Grigoriev I.V."/>
            <person name="Rokhsar D.S."/>
            <person name="Boore J.L."/>
        </authorList>
    </citation>
    <scope>NUCLEOTIDE SEQUENCE [LARGE SCALE GENOMIC DNA]</scope>
    <source>
        <strain evidence="2 3">P6497</strain>
    </source>
</reference>